<feature type="compositionally biased region" description="Basic and acidic residues" evidence="1">
    <location>
        <begin position="31"/>
        <end position="48"/>
    </location>
</feature>
<feature type="region of interest" description="Disordered" evidence="1">
    <location>
        <begin position="28"/>
        <end position="48"/>
    </location>
</feature>
<protein>
    <submittedName>
        <fullName evidence="2">Uncharacterized protein</fullName>
    </submittedName>
</protein>
<organism evidence="2 3">
    <name type="scientific">Endozoicomonas lisbonensis</name>
    <dbReference type="NCBI Taxonomy" id="3120522"/>
    <lineage>
        <taxon>Bacteria</taxon>
        <taxon>Pseudomonadati</taxon>
        <taxon>Pseudomonadota</taxon>
        <taxon>Gammaproteobacteria</taxon>
        <taxon>Oceanospirillales</taxon>
        <taxon>Endozoicomonadaceae</taxon>
        <taxon>Endozoicomonas</taxon>
    </lineage>
</organism>
<dbReference type="RefSeq" id="WP_354008431.1">
    <property type="nucleotide sequence ID" value="NZ_JBEWTA010000001.1"/>
</dbReference>
<sequence>MRRVDNSAAPSGFWLYGSYLGFVADFSNGNGKDKGRKASMDWMIPEKK</sequence>
<comment type="caution">
    <text evidence="2">The sequence shown here is derived from an EMBL/GenBank/DDBJ whole genome shotgun (WGS) entry which is preliminary data.</text>
</comment>
<proteinExistence type="predicted"/>
<evidence type="ECO:0000256" key="1">
    <source>
        <dbReference type="SAM" id="MobiDB-lite"/>
    </source>
</evidence>
<evidence type="ECO:0000313" key="2">
    <source>
        <dbReference type="EMBL" id="MET4758338.1"/>
    </source>
</evidence>
<name>A0ABV2SN47_9GAMM</name>
<reference evidence="2 3" key="1">
    <citation type="submission" date="2024-06" db="EMBL/GenBank/DDBJ databases">
        <title>Genomic Encyclopedia of Type Strains, Phase V (KMG-V): Genome sequencing to study the core and pangenomes of soil and plant-associated prokaryotes.</title>
        <authorList>
            <person name="Whitman W."/>
        </authorList>
    </citation>
    <scope>NUCLEOTIDE SEQUENCE [LARGE SCALE GENOMIC DNA]</scope>
    <source>
        <strain evidence="2 3">NE40</strain>
    </source>
</reference>
<accession>A0ABV2SN47</accession>
<keyword evidence="3" id="KW-1185">Reference proteome</keyword>
<dbReference type="EMBL" id="JBEWTB010000002">
    <property type="protein sequence ID" value="MET4758338.1"/>
    <property type="molecule type" value="Genomic_DNA"/>
</dbReference>
<evidence type="ECO:0000313" key="3">
    <source>
        <dbReference type="Proteomes" id="UP001549366"/>
    </source>
</evidence>
<dbReference type="Proteomes" id="UP001549366">
    <property type="component" value="Unassembled WGS sequence"/>
</dbReference>
<gene>
    <name evidence="2" type="ORF">V5J35_003530</name>
</gene>